<keyword evidence="12" id="KW-1185">Reference proteome</keyword>
<dbReference type="FunFam" id="1.10.287.890:FF:000002">
    <property type="entry name" value="Adenylate isopentenyltransferase 5, chloroplastic"/>
    <property type="match status" value="1"/>
</dbReference>
<evidence type="ECO:0000313" key="12">
    <source>
        <dbReference type="Proteomes" id="UP001161247"/>
    </source>
</evidence>
<dbReference type="InterPro" id="IPR027417">
    <property type="entry name" value="P-loop_NTPase"/>
</dbReference>
<evidence type="ECO:0000256" key="3">
    <source>
        <dbReference type="ARBA" id="ARBA00022712"/>
    </source>
</evidence>
<dbReference type="PANTHER" id="PTHR11088:SF59">
    <property type="entry name" value="ADENYLATE ISOPENTENYLTRANSFERASE"/>
    <property type="match status" value="1"/>
</dbReference>
<dbReference type="Gene3D" id="1.10.287.890">
    <property type="entry name" value="Crystal structure of tRNA isopentenylpyrophosphate transferase (bh2366) domain"/>
    <property type="match status" value="1"/>
</dbReference>
<dbReference type="GO" id="GO:0009824">
    <property type="term" value="F:AMP dimethylallyltransferase activity"/>
    <property type="evidence" value="ECO:0007669"/>
    <property type="project" value="UniProtKB-ARBA"/>
</dbReference>
<dbReference type="Gene3D" id="3.40.50.300">
    <property type="entry name" value="P-loop containing nucleotide triphosphate hydrolases"/>
    <property type="match status" value="1"/>
</dbReference>
<keyword evidence="5" id="KW-0067">ATP-binding</keyword>
<reference evidence="11" key="1">
    <citation type="submission" date="2023-03" db="EMBL/GenBank/DDBJ databases">
        <authorList>
            <person name="Julca I."/>
        </authorList>
    </citation>
    <scope>NUCLEOTIDE SEQUENCE</scope>
</reference>
<evidence type="ECO:0000256" key="6">
    <source>
        <dbReference type="ARBA" id="ARBA00022946"/>
    </source>
</evidence>
<dbReference type="InterPro" id="IPR039657">
    <property type="entry name" value="Dimethylallyltransferase"/>
</dbReference>
<dbReference type="AlphaFoldDB" id="A0AAV1DBR4"/>
<dbReference type="GO" id="GO:0005739">
    <property type="term" value="C:mitochondrion"/>
    <property type="evidence" value="ECO:0007669"/>
    <property type="project" value="TreeGrafter"/>
</dbReference>
<gene>
    <name evidence="11" type="ORF">OLC1_LOCUS13394</name>
</gene>
<sequence>MGSLNMELKKGKVLFIMGATGTGKSRLSIDLASRFAAELINSDKMQVYKGLDIVTNKVKEEERLNVPHHLLGEVDDPDSDYTALHFCYEAMSAIDRILGSGQVPIIVGGSNSFIETLVEDPIIKFKSRYDCCFIWVDVSLPVLFNYVSKRVDQMVDSGLVEEVRQIFDPKADYSRGIRRAIGVPELDEYFRAEQSTELDETDKELLLASAIQEIKDNTCKLVRRQLEKIEKLKEERGWEIHRVDATAVFENSGNKEEAEIAWRENVFQPSIQTVADFLSGGRNNKIIFEEVKD</sequence>
<keyword evidence="3" id="KW-0203">Cytokinin biosynthesis</keyword>
<dbReference type="EC" id="2.5.1.112" evidence="10"/>
<evidence type="ECO:0000256" key="2">
    <source>
        <dbReference type="ARBA" id="ARBA00022679"/>
    </source>
</evidence>
<comment type="function">
    <text evidence="9">Involved in cytokinin biosynthesis. Catalyzes the transfer of an isopentenyl group from dimethylallyl diphosphate (DMAPP) to ATP and ADP.</text>
</comment>
<evidence type="ECO:0000256" key="7">
    <source>
        <dbReference type="ARBA" id="ARBA00051744"/>
    </source>
</evidence>
<dbReference type="GO" id="GO:0006400">
    <property type="term" value="P:tRNA modification"/>
    <property type="evidence" value="ECO:0007669"/>
    <property type="project" value="TreeGrafter"/>
</dbReference>
<dbReference type="EMBL" id="OX459121">
    <property type="protein sequence ID" value="CAI9104469.1"/>
    <property type="molecule type" value="Genomic_DNA"/>
</dbReference>
<dbReference type="GO" id="GO:0052622">
    <property type="term" value="F:ATP/ADP dimethylallyltransferase activity"/>
    <property type="evidence" value="ECO:0007669"/>
    <property type="project" value="UniProtKB-EC"/>
</dbReference>
<proteinExistence type="inferred from homology"/>
<evidence type="ECO:0000256" key="8">
    <source>
        <dbReference type="ARBA" id="ARBA00052386"/>
    </source>
</evidence>
<keyword evidence="2" id="KW-0808">Transferase</keyword>
<dbReference type="GO" id="GO:0009691">
    <property type="term" value="P:cytokinin biosynthetic process"/>
    <property type="evidence" value="ECO:0007669"/>
    <property type="project" value="UniProtKB-KW"/>
</dbReference>
<keyword evidence="4" id="KW-0547">Nucleotide-binding</keyword>
<protein>
    <recommendedName>
        <fullName evidence="10">adenylate dimethylallyltransferase (ADP/ATP-dependent)</fullName>
        <ecNumber evidence="10">2.5.1.112</ecNumber>
    </recommendedName>
</protein>
<dbReference type="PANTHER" id="PTHR11088">
    <property type="entry name" value="TRNA DIMETHYLALLYLTRANSFERASE"/>
    <property type="match status" value="1"/>
</dbReference>
<dbReference type="Pfam" id="PF01715">
    <property type="entry name" value="IPPT"/>
    <property type="match status" value="2"/>
</dbReference>
<keyword evidence="6" id="KW-0809">Transit peptide</keyword>
<evidence type="ECO:0000313" key="11">
    <source>
        <dbReference type="EMBL" id="CAI9104469.1"/>
    </source>
</evidence>
<evidence type="ECO:0000256" key="9">
    <source>
        <dbReference type="ARBA" id="ARBA00055191"/>
    </source>
</evidence>
<dbReference type="SUPFAM" id="SSF52540">
    <property type="entry name" value="P-loop containing nucleoside triphosphate hydrolases"/>
    <property type="match status" value="1"/>
</dbReference>
<evidence type="ECO:0000256" key="4">
    <source>
        <dbReference type="ARBA" id="ARBA00022741"/>
    </source>
</evidence>
<evidence type="ECO:0000256" key="10">
    <source>
        <dbReference type="ARBA" id="ARBA00066838"/>
    </source>
</evidence>
<dbReference type="GO" id="GO:0052381">
    <property type="term" value="F:tRNA dimethylallyltransferase activity"/>
    <property type="evidence" value="ECO:0007669"/>
    <property type="project" value="TreeGrafter"/>
</dbReference>
<comment type="similarity">
    <text evidence="1">Belongs to the IPP transferase family.</text>
</comment>
<dbReference type="GO" id="GO:0005524">
    <property type="term" value="F:ATP binding"/>
    <property type="evidence" value="ECO:0007669"/>
    <property type="project" value="UniProtKB-KW"/>
</dbReference>
<dbReference type="Proteomes" id="UP001161247">
    <property type="component" value="Chromosome 4"/>
</dbReference>
<organism evidence="11 12">
    <name type="scientific">Oldenlandia corymbosa var. corymbosa</name>
    <dbReference type="NCBI Taxonomy" id="529605"/>
    <lineage>
        <taxon>Eukaryota</taxon>
        <taxon>Viridiplantae</taxon>
        <taxon>Streptophyta</taxon>
        <taxon>Embryophyta</taxon>
        <taxon>Tracheophyta</taxon>
        <taxon>Spermatophyta</taxon>
        <taxon>Magnoliopsida</taxon>
        <taxon>eudicotyledons</taxon>
        <taxon>Gunneridae</taxon>
        <taxon>Pentapetalae</taxon>
        <taxon>asterids</taxon>
        <taxon>lamiids</taxon>
        <taxon>Gentianales</taxon>
        <taxon>Rubiaceae</taxon>
        <taxon>Rubioideae</taxon>
        <taxon>Spermacoceae</taxon>
        <taxon>Hedyotis-Oldenlandia complex</taxon>
        <taxon>Oldenlandia</taxon>
    </lineage>
</organism>
<comment type="catalytic activity">
    <reaction evidence="8">
        <text>dimethylallyl diphosphate + ADP = N(6)-(dimethylallyl)adenosine 5'-diphosphate + diphosphate</text>
        <dbReference type="Rhea" id="RHEA:36327"/>
        <dbReference type="ChEBI" id="CHEBI:33019"/>
        <dbReference type="ChEBI" id="CHEBI:57623"/>
        <dbReference type="ChEBI" id="CHEBI:73533"/>
        <dbReference type="ChEBI" id="CHEBI:456216"/>
        <dbReference type="EC" id="2.5.1.112"/>
    </reaction>
</comment>
<comment type="catalytic activity">
    <reaction evidence="7">
        <text>dimethylallyl diphosphate + ATP = N(6)-(dimethylallyl)adenosine 5'-triphosphate + diphosphate</text>
        <dbReference type="Rhea" id="RHEA:36331"/>
        <dbReference type="ChEBI" id="CHEBI:30616"/>
        <dbReference type="ChEBI" id="CHEBI:33019"/>
        <dbReference type="ChEBI" id="CHEBI:57623"/>
        <dbReference type="ChEBI" id="CHEBI:73532"/>
        <dbReference type="EC" id="2.5.1.112"/>
    </reaction>
</comment>
<evidence type="ECO:0000256" key="5">
    <source>
        <dbReference type="ARBA" id="ARBA00022840"/>
    </source>
</evidence>
<name>A0AAV1DBR4_OLDCO</name>
<accession>A0AAV1DBR4</accession>
<evidence type="ECO:0000256" key="1">
    <source>
        <dbReference type="ARBA" id="ARBA00005842"/>
    </source>
</evidence>